<evidence type="ECO:0000256" key="2">
    <source>
        <dbReference type="ARBA" id="ARBA00022833"/>
    </source>
</evidence>
<feature type="non-terminal residue" evidence="9">
    <location>
        <position position="83"/>
    </location>
</feature>
<feature type="region of interest" description="Disordered" evidence="7">
    <location>
        <begin position="1"/>
        <end position="49"/>
    </location>
</feature>
<dbReference type="AlphaFoldDB" id="A0A3N4HEJ4"/>
<keyword evidence="10" id="KW-1185">Reference proteome</keyword>
<keyword evidence="2" id="KW-0862">Zinc</keyword>
<evidence type="ECO:0000313" key="10">
    <source>
        <dbReference type="Proteomes" id="UP000275078"/>
    </source>
</evidence>
<dbReference type="Proteomes" id="UP000275078">
    <property type="component" value="Unassembled WGS sequence"/>
</dbReference>
<keyword evidence="4" id="KW-0238">DNA-binding</keyword>
<dbReference type="STRING" id="1160509.A0A3N4HEJ4"/>
<organism evidence="9 10">
    <name type="scientific">Ascobolus immersus RN42</name>
    <dbReference type="NCBI Taxonomy" id="1160509"/>
    <lineage>
        <taxon>Eukaryota</taxon>
        <taxon>Fungi</taxon>
        <taxon>Dikarya</taxon>
        <taxon>Ascomycota</taxon>
        <taxon>Pezizomycotina</taxon>
        <taxon>Pezizomycetes</taxon>
        <taxon>Pezizales</taxon>
        <taxon>Ascobolaceae</taxon>
        <taxon>Ascobolus</taxon>
    </lineage>
</organism>
<evidence type="ECO:0000256" key="1">
    <source>
        <dbReference type="ARBA" id="ARBA00022723"/>
    </source>
</evidence>
<dbReference type="CDD" id="cd00067">
    <property type="entry name" value="GAL4"/>
    <property type="match status" value="1"/>
</dbReference>
<gene>
    <name evidence="9" type="ORF">BJ508DRAFT_217872</name>
</gene>
<name>A0A3N4HEJ4_ASCIM</name>
<dbReference type="OrthoDB" id="3598904at2759"/>
<dbReference type="SUPFAM" id="SSF57701">
    <property type="entry name" value="Zn2/Cys6 DNA-binding domain"/>
    <property type="match status" value="1"/>
</dbReference>
<dbReference type="InterPro" id="IPR052360">
    <property type="entry name" value="Transcr_Regulatory_Proteins"/>
</dbReference>
<feature type="domain" description="Zn(2)-C6 fungal-type" evidence="8">
    <location>
        <begin position="50"/>
        <end position="78"/>
    </location>
</feature>
<dbReference type="PANTHER" id="PTHR36206:SF13">
    <property type="entry name" value="TRANSCRIPTIONAL REGULATORY PROTEIN MOC3"/>
    <property type="match status" value="1"/>
</dbReference>
<dbReference type="InterPro" id="IPR001138">
    <property type="entry name" value="Zn2Cys6_DnaBD"/>
</dbReference>
<evidence type="ECO:0000256" key="5">
    <source>
        <dbReference type="ARBA" id="ARBA00023163"/>
    </source>
</evidence>
<dbReference type="SMART" id="SM00066">
    <property type="entry name" value="GAL4"/>
    <property type="match status" value="1"/>
</dbReference>
<dbReference type="GO" id="GO:0008270">
    <property type="term" value="F:zinc ion binding"/>
    <property type="evidence" value="ECO:0007669"/>
    <property type="project" value="InterPro"/>
</dbReference>
<dbReference type="EMBL" id="ML119913">
    <property type="protein sequence ID" value="RPA71606.1"/>
    <property type="molecule type" value="Genomic_DNA"/>
</dbReference>
<keyword evidence="1" id="KW-0479">Metal-binding</keyword>
<feature type="compositionally biased region" description="Polar residues" evidence="7">
    <location>
        <begin position="16"/>
        <end position="29"/>
    </location>
</feature>
<evidence type="ECO:0000313" key="9">
    <source>
        <dbReference type="EMBL" id="RPA71606.1"/>
    </source>
</evidence>
<dbReference type="GO" id="GO:0003677">
    <property type="term" value="F:DNA binding"/>
    <property type="evidence" value="ECO:0007669"/>
    <property type="project" value="UniProtKB-KW"/>
</dbReference>
<dbReference type="PROSITE" id="PS00463">
    <property type="entry name" value="ZN2_CY6_FUNGAL_1"/>
    <property type="match status" value="1"/>
</dbReference>
<evidence type="ECO:0000256" key="3">
    <source>
        <dbReference type="ARBA" id="ARBA00023015"/>
    </source>
</evidence>
<dbReference type="Gene3D" id="4.10.240.10">
    <property type="entry name" value="Zn(2)-C6 fungal-type DNA-binding domain"/>
    <property type="match status" value="1"/>
</dbReference>
<keyword evidence="3" id="KW-0805">Transcription regulation</keyword>
<evidence type="ECO:0000256" key="4">
    <source>
        <dbReference type="ARBA" id="ARBA00023125"/>
    </source>
</evidence>
<sequence>MSDEPSPDLKREDRTSSSAPAEDATNSTDAPKEGESSTASKVSRKRTKTGCLTCRKRRIKCGEQRPICANCIKSKRSCEGYNQ</sequence>
<proteinExistence type="predicted"/>
<evidence type="ECO:0000256" key="6">
    <source>
        <dbReference type="ARBA" id="ARBA00023242"/>
    </source>
</evidence>
<protein>
    <recommendedName>
        <fullName evidence="8">Zn(2)-C6 fungal-type domain-containing protein</fullName>
    </recommendedName>
</protein>
<accession>A0A3N4HEJ4</accession>
<keyword evidence="5" id="KW-0804">Transcription</keyword>
<dbReference type="InterPro" id="IPR036864">
    <property type="entry name" value="Zn2-C6_fun-type_DNA-bd_sf"/>
</dbReference>
<keyword evidence="6" id="KW-0539">Nucleus</keyword>
<reference evidence="9 10" key="1">
    <citation type="journal article" date="2018" name="Nat. Ecol. Evol.">
        <title>Pezizomycetes genomes reveal the molecular basis of ectomycorrhizal truffle lifestyle.</title>
        <authorList>
            <person name="Murat C."/>
            <person name="Payen T."/>
            <person name="Noel B."/>
            <person name="Kuo A."/>
            <person name="Morin E."/>
            <person name="Chen J."/>
            <person name="Kohler A."/>
            <person name="Krizsan K."/>
            <person name="Balestrini R."/>
            <person name="Da Silva C."/>
            <person name="Montanini B."/>
            <person name="Hainaut M."/>
            <person name="Levati E."/>
            <person name="Barry K.W."/>
            <person name="Belfiori B."/>
            <person name="Cichocki N."/>
            <person name="Clum A."/>
            <person name="Dockter R.B."/>
            <person name="Fauchery L."/>
            <person name="Guy J."/>
            <person name="Iotti M."/>
            <person name="Le Tacon F."/>
            <person name="Lindquist E.A."/>
            <person name="Lipzen A."/>
            <person name="Malagnac F."/>
            <person name="Mello A."/>
            <person name="Molinier V."/>
            <person name="Miyauchi S."/>
            <person name="Poulain J."/>
            <person name="Riccioni C."/>
            <person name="Rubini A."/>
            <person name="Sitrit Y."/>
            <person name="Splivallo R."/>
            <person name="Traeger S."/>
            <person name="Wang M."/>
            <person name="Zifcakova L."/>
            <person name="Wipf D."/>
            <person name="Zambonelli A."/>
            <person name="Paolocci F."/>
            <person name="Nowrousian M."/>
            <person name="Ottonello S."/>
            <person name="Baldrian P."/>
            <person name="Spatafora J.W."/>
            <person name="Henrissat B."/>
            <person name="Nagy L.G."/>
            <person name="Aury J.M."/>
            <person name="Wincker P."/>
            <person name="Grigoriev I.V."/>
            <person name="Bonfante P."/>
            <person name="Martin F.M."/>
        </authorList>
    </citation>
    <scope>NUCLEOTIDE SEQUENCE [LARGE SCALE GENOMIC DNA]</scope>
    <source>
        <strain evidence="9 10">RN42</strain>
    </source>
</reference>
<dbReference type="PROSITE" id="PS50048">
    <property type="entry name" value="ZN2_CY6_FUNGAL_2"/>
    <property type="match status" value="1"/>
</dbReference>
<dbReference type="Pfam" id="PF00172">
    <property type="entry name" value="Zn_clus"/>
    <property type="match status" value="1"/>
</dbReference>
<evidence type="ECO:0000259" key="8">
    <source>
        <dbReference type="PROSITE" id="PS50048"/>
    </source>
</evidence>
<dbReference type="PANTHER" id="PTHR36206">
    <property type="entry name" value="ASPERCRYPTIN BIOSYNTHESIS CLUSTER-SPECIFIC TRANSCRIPTION REGULATOR ATNN-RELATED"/>
    <property type="match status" value="1"/>
</dbReference>
<evidence type="ECO:0000256" key="7">
    <source>
        <dbReference type="SAM" id="MobiDB-lite"/>
    </source>
</evidence>
<dbReference type="GO" id="GO:0000981">
    <property type="term" value="F:DNA-binding transcription factor activity, RNA polymerase II-specific"/>
    <property type="evidence" value="ECO:0007669"/>
    <property type="project" value="InterPro"/>
</dbReference>